<dbReference type="NCBIfam" id="NF004384">
    <property type="entry name" value="PRK05748.1"/>
    <property type="match status" value="1"/>
</dbReference>
<gene>
    <name evidence="15" type="ORF">TBC1_11903</name>
</gene>
<keyword evidence="8 13" id="KW-0238">DNA-binding</keyword>
<dbReference type="InterPro" id="IPR003593">
    <property type="entry name" value="AAA+_ATPase"/>
</dbReference>
<dbReference type="GO" id="GO:0006269">
    <property type="term" value="P:DNA replication, synthesis of primer"/>
    <property type="evidence" value="ECO:0007669"/>
    <property type="project" value="UniProtKB-UniRule"/>
</dbReference>
<evidence type="ECO:0000256" key="8">
    <source>
        <dbReference type="ARBA" id="ARBA00023125"/>
    </source>
</evidence>
<dbReference type="RefSeq" id="WP_062039081.1">
    <property type="nucleotide sequence ID" value="NZ_DF968182.1"/>
</dbReference>
<accession>A0A0S7BQM3</accession>
<dbReference type="GO" id="GO:0005524">
    <property type="term" value="F:ATP binding"/>
    <property type="evidence" value="ECO:0007669"/>
    <property type="project" value="UniProtKB-UniRule"/>
</dbReference>
<dbReference type="Proteomes" id="UP000053091">
    <property type="component" value="Unassembled WGS sequence"/>
</dbReference>
<dbReference type="InterPro" id="IPR007693">
    <property type="entry name" value="DNA_helicase_DnaB-like_N"/>
</dbReference>
<dbReference type="FunFam" id="3.40.50.300:FF:000076">
    <property type="entry name" value="Replicative DNA helicase"/>
    <property type="match status" value="1"/>
</dbReference>
<dbReference type="FunFam" id="1.10.860.10:FF:000001">
    <property type="entry name" value="Replicative DNA helicase"/>
    <property type="match status" value="1"/>
</dbReference>
<dbReference type="EMBL" id="DF968182">
    <property type="protein sequence ID" value="GAP42764.1"/>
    <property type="molecule type" value="Genomic_DNA"/>
</dbReference>
<evidence type="ECO:0000259" key="14">
    <source>
        <dbReference type="PROSITE" id="PS51199"/>
    </source>
</evidence>
<keyword evidence="4 13" id="KW-0547">Nucleotide-binding</keyword>
<name>A0A0S7BQM3_9BACT</name>
<dbReference type="PROSITE" id="PS51199">
    <property type="entry name" value="SF4_HELICASE"/>
    <property type="match status" value="1"/>
</dbReference>
<dbReference type="InterPro" id="IPR007692">
    <property type="entry name" value="DNA_helicase_DnaB"/>
</dbReference>
<proteinExistence type="inferred from homology"/>
<protein>
    <recommendedName>
        <fullName evidence="12 13">Replicative DNA helicase</fullName>
        <ecNumber evidence="12 13">5.6.2.3</ecNumber>
    </recommendedName>
</protein>
<dbReference type="GO" id="GO:0042802">
    <property type="term" value="F:identical protein binding"/>
    <property type="evidence" value="ECO:0007669"/>
    <property type="project" value="UniProtKB-ARBA"/>
</dbReference>
<dbReference type="InterPro" id="IPR036185">
    <property type="entry name" value="DNA_heli_DnaB-like_N_sf"/>
</dbReference>
<evidence type="ECO:0000256" key="1">
    <source>
        <dbReference type="ARBA" id="ARBA00008428"/>
    </source>
</evidence>
<dbReference type="GO" id="GO:1990077">
    <property type="term" value="C:primosome complex"/>
    <property type="evidence" value="ECO:0007669"/>
    <property type="project" value="UniProtKB-UniRule"/>
</dbReference>
<dbReference type="GO" id="GO:0003677">
    <property type="term" value="F:DNA binding"/>
    <property type="evidence" value="ECO:0007669"/>
    <property type="project" value="UniProtKB-UniRule"/>
</dbReference>
<comment type="catalytic activity">
    <reaction evidence="11 13">
        <text>ATP + H2O = ADP + phosphate + H(+)</text>
        <dbReference type="Rhea" id="RHEA:13065"/>
        <dbReference type="ChEBI" id="CHEBI:15377"/>
        <dbReference type="ChEBI" id="CHEBI:15378"/>
        <dbReference type="ChEBI" id="CHEBI:30616"/>
        <dbReference type="ChEBI" id="CHEBI:43474"/>
        <dbReference type="ChEBI" id="CHEBI:456216"/>
        <dbReference type="EC" id="5.6.2.3"/>
    </reaction>
</comment>
<dbReference type="SMART" id="SM00382">
    <property type="entry name" value="AAA"/>
    <property type="match status" value="1"/>
</dbReference>
<comment type="similarity">
    <text evidence="1 13">Belongs to the helicase family. DnaB subfamily.</text>
</comment>
<dbReference type="InterPro" id="IPR016136">
    <property type="entry name" value="DNA_helicase_N/primase_C"/>
</dbReference>
<evidence type="ECO:0000313" key="16">
    <source>
        <dbReference type="Proteomes" id="UP000053091"/>
    </source>
</evidence>
<dbReference type="PANTHER" id="PTHR30153:SF2">
    <property type="entry name" value="REPLICATIVE DNA HELICASE"/>
    <property type="match status" value="1"/>
</dbReference>
<evidence type="ECO:0000256" key="3">
    <source>
        <dbReference type="ARBA" id="ARBA00022705"/>
    </source>
</evidence>
<dbReference type="Pfam" id="PF03796">
    <property type="entry name" value="DnaB_C"/>
    <property type="match status" value="1"/>
</dbReference>
<dbReference type="GO" id="GO:0043139">
    <property type="term" value="F:5'-3' DNA helicase activity"/>
    <property type="evidence" value="ECO:0007669"/>
    <property type="project" value="UniProtKB-EC"/>
</dbReference>
<dbReference type="GO" id="GO:0005829">
    <property type="term" value="C:cytosol"/>
    <property type="evidence" value="ECO:0007669"/>
    <property type="project" value="TreeGrafter"/>
</dbReference>
<evidence type="ECO:0000256" key="7">
    <source>
        <dbReference type="ARBA" id="ARBA00022840"/>
    </source>
</evidence>
<dbReference type="Gene3D" id="1.10.860.10">
    <property type="entry name" value="DNAb Helicase, Chain A"/>
    <property type="match status" value="1"/>
</dbReference>
<keyword evidence="2 13" id="KW-0639">Primosome</keyword>
<evidence type="ECO:0000256" key="5">
    <source>
        <dbReference type="ARBA" id="ARBA00022801"/>
    </source>
</evidence>
<dbReference type="NCBIfam" id="TIGR00665">
    <property type="entry name" value="DnaB"/>
    <property type="match status" value="1"/>
</dbReference>
<dbReference type="InterPro" id="IPR027417">
    <property type="entry name" value="P-loop_NTPase"/>
</dbReference>
<dbReference type="PATRIC" id="fig|1678841.3.peg.1025"/>
<comment type="function">
    <text evidence="10 13">The main replicative DNA helicase, it participates in initiation and elongation during chromosome replication. Travels ahead of the DNA replisome, separating dsDNA into templates for DNA synthesis. A processive ATP-dependent 5'-3' DNA helicase it has DNA-dependent ATPase activity.</text>
</comment>
<dbReference type="EC" id="5.6.2.3" evidence="12 13"/>
<keyword evidence="9" id="KW-0413">Isomerase</keyword>
<dbReference type="CDD" id="cd00984">
    <property type="entry name" value="DnaB_C"/>
    <property type="match status" value="1"/>
</dbReference>
<dbReference type="Gene3D" id="3.40.50.300">
    <property type="entry name" value="P-loop containing nucleotide triphosphate hydrolases"/>
    <property type="match status" value="1"/>
</dbReference>
<evidence type="ECO:0000256" key="12">
    <source>
        <dbReference type="NCBIfam" id="TIGR00665"/>
    </source>
</evidence>
<dbReference type="PANTHER" id="PTHR30153">
    <property type="entry name" value="REPLICATIVE DNA HELICASE DNAB"/>
    <property type="match status" value="1"/>
</dbReference>
<evidence type="ECO:0000256" key="9">
    <source>
        <dbReference type="ARBA" id="ARBA00023235"/>
    </source>
</evidence>
<dbReference type="GO" id="GO:0016887">
    <property type="term" value="F:ATP hydrolysis activity"/>
    <property type="evidence" value="ECO:0007669"/>
    <property type="project" value="RHEA"/>
</dbReference>
<evidence type="ECO:0000313" key="15">
    <source>
        <dbReference type="EMBL" id="GAP42764.1"/>
    </source>
</evidence>
<evidence type="ECO:0000256" key="6">
    <source>
        <dbReference type="ARBA" id="ARBA00022806"/>
    </source>
</evidence>
<dbReference type="STRING" id="1678841.TBC1_11903"/>
<evidence type="ECO:0000256" key="10">
    <source>
        <dbReference type="ARBA" id="ARBA00044932"/>
    </source>
</evidence>
<keyword evidence="16" id="KW-1185">Reference proteome</keyword>
<keyword evidence="6 13" id="KW-0347">Helicase</keyword>
<sequence length="510" mass="57026">MEENDKMVGDTRKKKQYKPKALSEIFEHGKVPPQATDLEEAVLGAIMLEKDALASIIDVIRPDAFYKEAHQIIFMAITRLFAKGEPIDILTVTNELKFTGELETAGGPFYIAQLTNRVASASNTEFHARIILQKFIQRELIRISSEIIHDAYEDTTDVFQLLDKAENQLFSVGETNMRRNYLDMQSLVRDAVKRIEAAKNQTGQFSGVPSGFTELDRVTAGWQPSDLIIVAARPGMGKTAFVLTMARNVAVEFKKAVAVFSLEMSSVQLVTRLISAEAQLPGDKLRKGNLENYEWEQLNAKISTLIDAPLYIDDTPSLSVFELRAKCRRLKAQHDIQMVVIDYIQLMSAGIDRSSGNREQEISTISRSLKSLAKELNIPVIALSQLNRSVEQRPNKKPLLSDLRESGAIEQDADMVVFIYRPEYYNQSVDEGGASLVGHAEISIAKHRNGALKDVPLRFISKYAKFTDPEPGDFDISGALAPNGKFENGINTLTVQSKMNDMHEDHDVPY</sequence>
<evidence type="ECO:0000256" key="13">
    <source>
        <dbReference type="RuleBase" id="RU362085"/>
    </source>
</evidence>
<evidence type="ECO:0000256" key="11">
    <source>
        <dbReference type="ARBA" id="ARBA00048954"/>
    </source>
</evidence>
<evidence type="ECO:0000256" key="4">
    <source>
        <dbReference type="ARBA" id="ARBA00022741"/>
    </source>
</evidence>
<reference evidence="15" key="1">
    <citation type="journal article" date="2015" name="Genome Announc.">
        <title>Draft Genome Sequence of Bacteroidales Strain TBC1, a Novel Isolate from a Methanogenic Wastewater Treatment System.</title>
        <authorList>
            <person name="Tourlousse D.M."/>
            <person name="Matsuura N."/>
            <person name="Sun L."/>
            <person name="Toyonaga M."/>
            <person name="Kuroda K."/>
            <person name="Ohashi A."/>
            <person name="Cruz R."/>
            <person name="Yamaguchi T."/>
            <person name="Sekiguchi Y."/>
        </authorList>
    </citation>
    <scope>NUCLEOTIDE SEQUENCE [LARGE SCALE GENOMIC DNA]</scope>
    <source>
        <strain evidence="15">TBC1</strain>
    </source>
</reference>
<keyword evidence="3 13" id="KW-0235">DNA replication</keyword>
<dbReference type="InterPro" id="IPR007694">
    <property type="entry name" value="DNA_helicase_DnaB-like_C"/>
</dbReference>
<keyword evidence="5 13" id="KW-0378">Hydrolase</keyword>
<organism evidence="15">
    <name type="scientific">Lentimicrobium saccharophilum</name>
    <dbReference type="NCBI Taxonomy" id="1678841"/>
    <lineage>
        <taxon>Bacteria</taxon>
        <taxon>Pseudomonadati</taxon>
        <taxon>Bacteroidota</taxon>
        <taxon>Bacteroidia</taxon>
        <taxon>Bacteroidales</taxon>
        <taxon>Lentimicrobiaceae</taxon>
        <taxon>Lentimicrobium</taxon>
    </lineage>
</organism>
<dbReference type="Pfam" id="PF00772">
    <property type="entry name" value="DnaB"/>
    <property type="match status" value="1"/>
</dbReference>
<keyword evidence="7 13" id="KW-0067">ATP-binding</keyword>
<dbReference type="SUPFAM" id="SSF48024">
    <property type="entry name" value="N-terminal domain of DnaB helicase"/>
    <property type="match status" value="1"/>
</dbReference>
<dbReference type="AlphaFoldDB" id="A0A0S7BQM3"/>
<feature type="domain" description="SF4 helicase" evidence="14">
    <location>
        <begin position="201"/>
        <end position="473"/>
    </location>
</feature>
<evidence type="ECO:0000256" key="2">
    <source>
        <dbReference type="ARBA" id="ARBA00022515"/>
    </source>
</evidence>
<dbReference type="SUPFAM" id="SSF52540">
    <property type="entry name" value="P-loop containing nucleoside triphosphate hydrolases"/>
    <property type="match status" value="1"/>
</dbReference>